<evidence type="ECO:0000313" key="15">
    <source>
        <dbReference type="EMBL" id="MCS5708769.1"/>
    </source>
</evidence>
<dbReference type="Pfam" id="PF23493">
    <property type="entry name" value="CysS_C"/>
    <property type="match status" value="1"/>
</dbReference>
<dbReference type="HAMAP" id="MF_00041">
    <property type="entry name" value="Cys_tRNA_synth"/>
    <property type="match status" value="1"/>
</dbReference>
<proteinExistence type="inferred from homology"/>
<sequence length="459" mass="52530">MLQIYNTFTQKKEEFKAIHPGKIHLYVCGITVYDYCHIGHARVFVSFDVITRFLRASGWDVTYVRNITDIDDKIIKRGLENNESITELTERFIQYMQEDEAKLNVIRPNQEPRATHYMDKIISMVQAIQDNGLAYQAENGDVYFAVQKYKSYGELSHKNIDELMVGARVDVQEAKRSPLDFVLWKKSKANEPSWASPWGEGRPGWHIECSAMSTDCLGDHFDIHGGGADLVFPHHENERAQSESATHKTFVNHWMHVGFVQVSKEKMSKSLGNFFTIREVLAQYDAEVVRYFLISSHYRSPVNYSVENLDQAKQSIGRLYTALKGLDLNKTSPAKDNPWKEKFFQAMNDDFNTPQALAVMFDLANKINIAKTEKDMVAANELANILLSLGEILGILDKDVELFFKGDNQENDAIELLIAERIQARAEKNWAKADQIRTQLTEMGIAIEDSEKGSTWRKL</sequence>
<dbReference type="Proteomes" id="UP000051494">
    <property type="component" value="Unassembled WGS sequence"/>
</dbReference>
<feature type="binding site" evidence="12">
    <location>
        <position position="234"/>
    </location>
    <ligand>
        <name>Zn(2+)</name>
        <dbReference type="ChEBI" id="CHEBI:29105"/>
    </ligand>
</feature>
<evidence type="ECO:0000256" key="7">
    <source>
        <dbReference type="ARBA" id="ARBA00022741"/>
    </source>
</evidence>
<evidence type="ECO:0000256" key="8">
    <source>
        <dbReference type="ARBA" id="ARBA00022833"/>
    </source>
</evidence>
<keyword evidence="8 12" id="KW-0862">Zinc</keyword>
<keyword evidence="6 12" id="KW-0479">Metal-binding</keyword>
<reference evidence="15" key="3">
    <citation type="submission" date="2021-06" db="EMBL/GenBank/DDBJ databases">
        <title>Genomic Description and Analysis of Intracellular Bacteria, Candidatus Berkiella cookevillensis and Candidatus Berkiella aquae.</title>
        <authorList>
            <person name="Kidane D.T."/>
            <person name="Mehari Y.T."/>
            <person name="Rice F.C."/>
            <person name="Arivett B.A."/>
            <person name="Farone A.L."/>
            <person name="Berk S.G."/>
            <person name="Farone M.B."/>
        </authorList>
    </citation>
    <scope>NUCLEOTIDE SEQUENCE</scope>
    <source>
        <strain evidence="15">CC99</strain>
    </source>
</reference>
<dbReference type="InterPro" id="IPR015803">
    <property type="entry name" value="Cys-tRNA-ligase"/>
</dbReference>
<comment type="catalytic activity">
    <reaction evidence="12">
        <text>tRNA(Cys) + L-cysteine + ATP = L-cysteinyl-tRNA(Cys) + AMP + diphosphate</text>
        <dbReference type="Rhea" id="RHEA:17773"/>
        <dbReference type="Rhea" id="RHEA-COMP:9661"/>
        <dbReference type="Rhea" id="RHEA-COMP:9679"/>
        <dbReference type="ChEBI" id="CHEBI:30616"/>
        <dbReference type="ChEBI" id="CHEBI:33019"/>
        <dbReference type="ChEBI" id="CHEBI:35235"/>
        <dbReference type="ChEBI" id="CHEBI:78442"/>
        <dbReference type="ChEBI" id="CHEBI:78517"/>
        <dbReference type="ChEBI" id="CHEBI:456215"/>
        <dbReference type="EC" id="6.1.1.16"/>
    </reaction>
</comment>
<dbReference type="PANTHER" id="PTHR10890:SF3">
    <property type="entry name" value="CYSTEINE--TRNA LIGASE, CYTOPLASMIC"/>
    <property type="match status" value="1"/>
</dbReference>
<feature type="short sequence motif" description="'HIGH' region" evidence="12">
    <location>
        <begin position="30"/>
        <end position="40"/>
    </location>
</feature>
<dbReference type="STRING" id="437022.CC99x_02372"/>
<dbReference type="InterPro" id="IPR032678">
    <property type="entry name" value="tRNA-synt_1_cat_dom"/>
</dbReference>
<dbReference type="EMBL" id="LKHV02000001">
    <property type="protein sequence ID" value="MCS5708769.1"/>
    <property type="molecule type" value="Genomic_DNA"/>
</dbReference>
<dbReference type="SMART" id="SM00840">
    <property type="entry name" value="DALR_2"/>
    <property type="match status" value="1"/>
</dbReference>
<dbReference type="SUPFAM" id="SSF52374">
    <property type="entry name" value="Nucleotidylyl transferase"/>
    <property type="match status" value="1"/>
</dbReference>
<keyword evidence="10 12" id="KW-0648">Protein biosynthesis</keyword>
<feature type="binding site" evidence="12">
    <location>
        <position position="28"/>
    </location>
    <ligand>
        <name>Zn(2+)</name>
        <dbReference type="ChEBI" id="CHEBI:29105"/>
    </ligand>
</feature>
<dbReference type="PATRIC" id="fig|1590042.3.peg.2430"/>
<evidence type="ECO:0000256" key="6">
    <source>
        <dbReference type="ARBA" id="ARBA00022723"/>
    </source>
</evidence>
<dbReference type="Pfam" id="PF09190">
    <property type="entry name" value="DALR_2"/>
    <property type="match status" value="1"/>
</dbReference>
<keyword evidence="7 12" id="KW-0547">Nucleotide-binding</keyword>
<dbReference type="GO" id="GO:0006423">
    <property type="term" value="P:cysteinyl-tRNA aminoacylation"/>
    <property type="evidence" value="ECO:0007669"/>
    <property type="project" value="UniProtKB-UniRule"/>
</dbReference>
<dbReference type="Pfam" id="PF01406">
    <property type="entry name" value="tRNA-synt_1e"/>
    <property type="match status" value="1"/>
</dbReference>
<dbReference type="CDD" id="cd07963">
    <property type="entry name" value="Anticodon_Ia_Cys"/>
    <property type="match status" value="1"/>
</dbReference>
<reference evidence="15" key="2">
    <citation type="journal article" date="2016" name="Genome Announc.">
        <title>Draft Genome Sequences of Two Novel Amoeba-Resistant Intranuclear Bacteria, 'Candidatus Berkiella cookevillensis' and 'Candidatus Berkiella aquae'.</title>
        <authorList>
            <person name="Mehari Y.T."/>
            <person name="Arivett B.A."/>
            <person name="Farone A.L."/>
            <person name="Gunderson J.H."/>
            <person name="Farone M.B."/>
        </authorList>
    </citation>
    <scope>NUCLEOTIDE SEQUENCE</scope>
    <source>
        <strain evidence="15">CC99</strain>
    </source>
</reference>
<dbReference type="EMBL" id="LKHV01000017">
    <property type="protein sequence ID" value="KRG17404.1"/>
    <property type="molecule type" value="Genomic_DNA"/>
</dbReference>
<keyword evidence="16" id="KW-1185">Reference proteome</keyword>
<dbReference type="InterPro" id="IPR024909">
    <property type="entry name" value="Cys-tRNA/MSH_ligase"/>
</dbReference>
<gene>
    <name evidence="12 14" type="primary">cysS</name>
    <name evidence="15" type="ORF">CC99x_007610</name>
    <name evidence="14" type="ORF">CC99x_02372</name>
</gene>
<dbReference type="FunFam" id="3.40.50.620:FF:000009">
    <property type="entry name" value="Cysteine--tRNA ligase"/>
    <property type="match status" value="1"/>
</dbReference>
<dbReference type="NCBIfam" id="TIGR00435">
    <property type="entry name" value="cysS"/>
    <property type="match status" value="1"/>
</dbReference>
<feature type="short sequence motif" description="'KMSKS' region" evidence="12">
    <location>
        <begin position="266"/>
        <end position="270"/>
    </location>
</feature>
<dbReference type="InterPro" id="IPR056411">
    <property type="entry name" value="CysS_C"/>
</dbReference>
<feature type="domain" description="Cysteinyl-tRNA synthetase class Ia DALR" evidence="13">
    <location>
        <begin position="342"/>
        <end position="404"/>
    </location>
</feature>
<dbReference type="PRINTS" id="PR00983">
    <property type="entry name" value="TRNASYNTHCYS"/>
</dbReference>
<evidence type="ECO:0000256" key="11">
    <source>
        <dbReference type="ARBA" id="ARBA00023146"/>
    </source>
</evidence>
<evidence type="ECO:0000256" key="2">
    <source>
        <dbReference type="ARBA" id="ARBA00005594"/>
    </source>
</evidence>
<accession>A0A0Q9Y9K0</accession>
<keyword evidence="4 12" id="KW-0963">Cytoplasm</keyword>
<dbReference type="GO" id="GO:0004817">
    <property type="term" value="F:cysteine-tRNA ligase activity"/>
    <property type="evidence" value="ECO:0007669"/>
    <property type="project" value="UniProtKB-UniRule"/>
</dbReference>
<evidence type="ECO:0000256" key="5">
    <source>
        <dbReference type="ARBA" id="ARBA00022598"/>
    </source>
</evidence>
<name>A0A0Q9Y9K0_9GAMM</name>
<evidence type="ECO:0000313" key="16">
    <source>
        <dbReference type="Proteomes" id="UP000051494"/>
    </source>
</evidence>
<dbReference type="Gene3D" id="1.20.120.1910">
    <property type="entry name" value="Cysteine-tRNA ligase, C-terminal anti-codon recognition domain"/>
    <property type="match status" value="1"/>
</dbReference>
<dbReference type="OrthoDB" id="9815130at2"/>
<comment type="subunit">
    <text evidence="3 12">Monomer.</text>
</comment>
<comment type="subcellular location">
    <subcellularLocation>
        <location evidence="1 12">Cytoplasm</location>
    </subcellularLocation>
</comment>
<evidence type="ECO:0000313" key="14">
    <source>
        <dbReference type="EMBL" id="KRG17404.1"/>
    </source>
</evidence>
<evidence type="ECO:0000256" key="9">
    <source>
        <dbReference type="ARBA" id="ARBA00022840"/>
    </source>
</evidence>
<dbReference type="AlphaFoldDB" id="A0A0Q9Y9K0"/>
<reference evidence="14" key="1">
    <citation type="submission" date="2015-09" db="EMBL/GenBank/DDBJ databases">
        <title>Draft Genome Sequences of Two Novel Amoeba-resistant Intranuclear Bacteria, Candidatus Berkiella cookevillensis and Candidatus Berkiella aquae.</title>
        <authorList>
            <person name="Mehari Y.T."/>
            <person name="Arivett B.A."/>
            <person name="Farone A.L."/>
            <person name="Gunderson J.H."/>
            <person name="Farone M.B."/>
        </authorList>
    </citation>
    <scope>NUCLEOTIDE SEQUENCE [LARGE SCALE GENOMIC DNA]</scope>
    <source>
        <strain evidence="14">CC99</strain>
    </source>
</reference>
<organism evidence="14">
    <name type="scientific">Candidatus Berkiella cookevillensis</name>
    <dbReference type="NCBI Taxonomy" id="437022"/>
    <lineage>
        <taxon>Bacteria</taxon>
        <taxon>Pseudomonadati</taxon>
        <taxon>Pseudomonadota</taxon>
        <taxon>Gammaproteobacteria</taxon>
        <taxon>Candidatus Berkiellales</taxon>
        <taxon>Candidatus Berkiellaceae</taxon>
        <taxon>Candidatus Berkiella</taxon>
    </lineage>
</organism>
<dbReference type="InterPro" id="IPR015273">
    <property type="entry name" value="Cys-tRNA-synt_Ia_DALR"/>
</dbReference>
<dbReference type="CDD" id="cd00672">
    <property type="entry name" value="CysRS_core"/>
    <property type="match status" value="1"/>
</dbReference>
<dbReference type="InterPro" id="IPR009080">
    <property type="entry name" value="tRNAsynth_Ia_anticodon-bd"/>
</dbReference>
<comment type="similarity">
    <text evidence="2 12">Belongs to the class-I aminoacyl-tRNA synthetase family.</text>
</comment>
<dbReference type="GO" id="GO:0005524">
    <property type="term" value="F:ATP binding"/>
    <property type="evidence" value="ECO:0007669"/>
    <property type="project" value="UniProtKB-UniRule"/>
</dbReference>
<keyword evidence="9 12" id="KW-0067">ATP-binding</keyword>
<feature type="binding site" evidence="12">
    <location>
        <position position="209"/>
    </location>
    <ligand>
        <name>Zn(2+)</name>
        <dbReference type="ChEBI" id="CHEBI:29105"/>
    </ligand>
</feature>
<evidence type="ECO:0000256" key="1">
    <source>
        <dbReference type="ARBA" id="ARBA00004496"/>
    </source>
</evidence>
<dbReference type="Gene3D" id="3.40.50.620">
    <property type="entry name" value="HUPs"/>
    <property type="match status" value="1"/>
</dbReference>
<evidence type="ECO:0000259" key="13">
    <source>
        <dbReference type="SMART" id="SM00840"/>
    </source>
</evidence>
<keyword evidence="11 12" id="KW-0030">Aminoacyl-tRNA synthetase</keyword>
<dbReference type="PANTHER" id="PTHR10890">
    <property type="entry name" value="CYSTEINYL-TRNA SYNTHETASE"/>
    <property type="match status" value="1"/>
</dbReference>
<dbReference type="GO" id="GO:0005829">
    <property type="term" value="C:cytosol"/>
    <property type="evidence" value="ECO:0007669"/>
    <property type="project" value="TreeGrafter"/>
</dbReference>
<evidence type="ECO:0000256" key="3">
    <source>
        <dbReference type="ARBA" id="ARBA00011245"/>
    </source>
</evidence>
<dbReference type="RefSeq" id="WP_057625462.1">
    <property type="nucleotide sequence ID" value="NZ_LKHV02000001.1"/>
</dbReference>
<comment type="cofactor">
    <cofactor evidence="12">
        <name>Zn(2+)</name>
        <dbReference type="ChEBI" id="CHEBI:29105"/>
    </cofactor>
    <text evidence="12">Binds 1 zinc ion per subunit.</text>
</comment>
<dbReference type="InterPro" id="IPR014729">
    <property type="entry name" value="Rossmann-like_a/b/a_fold"/>
</dbReference>
<keyword evidence="5 12" id="KW-0436">Ligase</keyword>
<feature type="binding site" evidence="12">
    <location>
        <position position="238"/>
    </location>
    <ligand>
        <name>Zn(2+)</name>
        <dbReference type="ChEBI" id="CHEBI:29105"/>
    </ligand>
</feature>
<evidence type="ECO:0000256" key="4">
    <source>
        <dbReference type="ARBA" id="ARBA00022490"/>
    </source>
</evidence>
<evidence type="ECO:0000256" key="12">
    <source>
        <dbReference type="HAMAP-Rule" id="MF_00041"/>
    </source>
</evidence>
<dbReference type="EC" id="6.1.1.16" evidence="12"/>
<evidence type="ECO:0000256" key="10">
    <source>
        <dbReference type="ARBA" id="ARBA00022917"/>
    </source>
</evidence>
<protein>
    <recommendedName>
        <fullName evidence="12">Cysteine--tRNA ligase</fullName>
        <ecNumber evidence="12">6.1.1.16</ecNumber>
    </recommendedName>
    <alternativeName>
        <fullName evidence="12">Cysteinyl-tRNA synthetase</fullName>
        <shortName evidence="12">CysRS</shortName>
    </alternativeName>
</protein>
<dbReference type="GO" id="GO:0008270">
    <property type="term" value="F:zinc ion binding"/>
    <property type="evidence" value="ECO:0007669"/>
    <property type="project" value="UniProtKB-UniRule"/>
</dbReference>
<dbReference type="SUPFAM" id="SSF47323">
    <property type="entry name" value="Anticodon-binding domain of a subclass of class I aminoacyl-tRNA synthetases"/>
    <property type="match status" value="1"/>
</dbReference>
<comment type="caution">
    <text evidence="14">The sequence shown here is derived from an EMBL/GenBank/DDBJ whole genome shotgun (WGS) entry which is preliminary data.</text>
</comment>
<feature type="binding site" evidence="12">
    <location>
        <position position="269"/>
    </location>
    <ligand>
        <name>ATP</name>
        <dbReference type="ChEBI" id="CHEBI:30616"/>
    </ligand>
</feature>